<evidence type="ECO:0000256" key="3">
    <source>
        <dbReference type="ARBA" id="ARBA00023163"/>
    </source>
</evidence>
<evidence type="ECO:0000313" key="5">
    <source>
        <dbReference type="EMBL" id="MBR8667966.1"/>
    </source>
</evidence>
<evidence type="ECO:0000259" key="4">
    <source>
        <dbReference type="PROSITE" id="PS01124"/>
    </source>
</evidence>
<dbReference type="GO" id="GO:0003700">
    <property type="term" value="F:DNA-binding transcription factor activity"/>
    <property type="evidence" value="ECO:0007669"/>
    <property type="project" value="InterPro"/>
</dbReference>
<keyword evidence="3" id="KW-0804">Transcription</keyword>
<dbReference type="Gene3D" id="2.60.120.10">
    <property type="entry name" value="Jelly Rolls"/>
    <property type="match status" value="1"/>
</dbReference>
<accession>A0A941JEE1</accession>
<dbReference type="InterPro" id="IPR014710">
    <property type="entry name" value="RmlC-like_jellyroll"/>
</dbReference>
<protein>
    <submittedName>
        <fullName evidence="5">AraC family transcriptional regulator</fullName>
    </submittedName>
</protein>
<feature type="domain" description="HTH araC/xylS-type" evidence="4">
    <location>
        <begin position="186"/>
        <end position="284"/>
    </location>
</feature>
<evidence type="ECO:0000256" key="1">
    <source>
        <dbReference type="ARBA" id="ARBA00023015"/>
    </source>
</evidence>
<dbReference type="RefSeq" id="WP_212116581.1">
    <property type="nucleotide sequence ID" value="NZ_JAGTPX020000001.1"/>
</dbReference>
<gene>
    <name evidence="5" type="ORF">KD144_00300</name>
</gene>
<dbReference type="InterPro" id="IPR013096">
    <property type="entry name" value="Cupin_2"/>
</dbReference>
<comment type="caution">
    <text evidence="5">The sequence shown here is derived from an EMBL/GenBank/DDBJ whole genome shotgun (WGS) entry which is preliminary data.</text>
</comment>
<dbReference type="InterPro" id="IPR018060">
    <property type="entry name" value="HTH_AraC"/>
</dbReference>
<dbReference type="EMBL" id="JAGTPX010000001">
    <property type="protein sequence ID" value="MBR8667966.1"/>
    <property type="molecule type" value="Genomic_DNA"/>
</dbReference>
<dbReference type="PROSITE" id="PS01124">
    <property type="entry name" value="HTH_ARAC_FAMILY_2"/>
    <property type="match status" value="1"/>
</dbReference>
<dbReference type="GO" id="GO:0043565">
    <property type="term" value="F:sequence-specific DNA binding"/>
    <property type="evidence" value="ECO:0007669"/>
    <property type="project" value="InterPro"/>
</dbReference>
<sequence length="297" mass="34735">MNKKTLKEKSTHGTPLFPLHIYSKVREREYHVDFHWHEELEFIFVENGVMEITINAETLQVAKGQFLFINSGDLHKVTSKGPSIHHAIVFHPQILNFDYPDISQSSIINPISKGFLRFPSTAEIKEDVKKYIVDKLKTIIALNNAESDLAALRIKITLLEIILGLYENQLFGKLQTNIKEKQENIKKVITYIQDNYDKKILLEDLASLLNMNKNYFSKYFHTAIGKTPIPYINEYRCERAAELLKSSDLKVLDISFIVGFENFSYFIRKFKEHKRYSPTQYRKKFYMENCNNGLLLN</sequence>
<keyword evidence="2" id="KW-0238">DNA-binding</keyword>
<dbReference type="InterPro" id="IPR009057">
    <property type="entry name" value="Homeodomain-like_sf"/>
</dbReference>
<reference evidence="5" key="1">
    <citation type="submission" date="2021-04" db="EMBL/GenBank/DDBJ databases">
        <title>Genomic analysis of electroactive and textile dye degrading Bacillus circulans strain: DC10 isolated from constructed wetland-microbial fuel cells treating textile dye wastewaters.</title>
        <authorList>
            <person name="Patel D.U."/>
            <person name="Desai C.R."/>
        </authorList>
    </citation>
    <scope>NUCLEOTIDE SEQUENCE</scope>
    <source>
        <strain evidence="5">DC10</strain>
    </source>
</reference>
<dbReference type="AlphaFoldDB" id="A0A941JEE1"/>
<evidence type="ECO:0000256" key="2">
    <source>
        <dbReference type="ARBA" id="ARBA00023125"/>
    </source>
</evidence>
<dbReference type="PANTHER" id="PTHR43280">
    <property type="entry name" value="ARAC-FAMILY TRANSCRIPTIONAL REGULATOR"/>
    <property type="match status" value="1"/>
</dbReference>
<dbReference type="PANTHER" id="PTHR43280:SF28">
    <property type="entry name" value="HTH-TYPE TRANSCRIPTIONAL ACTIVATOR RHAS"/>
    <property type="match status" value="1"/>
</dbReference>
<organism evidence="5">
    <name type="scientific">Niallia circulans</name>
    <name type="common">Bacillus circulans</name>
    <dbReference type="NCBI Taxonomy" id="1397"/>
    <lineage>
        <taxon>Bacteria</taxon>
        <taxon>Bacillati</taxon>
        <taxon>Bacillota</taxon>
        <taxon>Bacilli</taxon>
        <taxon>Bacillales</taxon>
        <taxon>Bacillaceae</taxon>
        <taxon>Niallia</taxon>
    </lineage>
</organism>
<dbReference type="SMART" id="SM00342">
    <property type="entry name" value="HTH_ARAC"/>
    <property type="match status" value="1"/>
</dbReference>
<name>A0A941JEE1_NIACI</name>
<proteinExistence type="predicted"/>
<dbReference type="SUPFAM" id="SSF46689">
    <property type="entry name" value="Homeodomain-like"/>
    <property type="match status" value="2"/>
</dbReference>
<dbReference type="Gene3D" id="1.10.10.60">
    <property type="entry name" value="Homeodomain-like"/>
    <property type="match status" value="2"/>
</dbReference>
<dbReference type="Pfam" id="PF12833">
    <property type="entry name" value="HTH_18"/>
    <property type="match status" value="1"/>
</dbReference>
<keyword evidence="1" id="KW-0805">Transcription regulation</keyword>
<dbReference type="SUPFAM" id="SSF51215">
    <property type="entry name" value="Regulatory protein AraC"/>
    <property type="match status" value="1"/>
</dbReference>
<dbReference type="InterPro" id="IPR037923">
    <property type="entry name" value="HTH-like"/>
</dbReference>
<dbReference type="Pfam" id="PF07883">
    <property type="entry name" value="Cupin_2"/>
    <property type="match status" value="1"/>
</dbReference>